<dbReference type="GO" id="GO:0005737">
    <property type="term" value="C:cytoplasm"/>
    <property type="evidence" value="ECO:0007669"/>
    <property type="project" value="UniProtKB-SubCell"/>
</dbReference>
<evidence type="ECO:0000256" key="3">
    <source>
        <dbReference type="ARBA" id="ARBA00023082"/>
    </source>
</evidence>
<dbReference type="EMBL" id="CP048104">
    <property type="protein sequence ID" value="QKG83576.1"/>
    <property type="molecule type" value="Genomic_DNA"/>
</dbReference>
<dbReference type="RefSeq" id="WP_173220449.1">
    <property type="nucleotide sequence ID" value="NZ_CP048104.1"/>
</dbReference>
<feature type="domain" description="RNA polymerase sigma-70 region 2" evidence="8">
    <location>
        <begin position="35"/>
        <end position="105"/>
    </location>
</feature>
<feature type="DNA-binding region" description="H-T-H motif" evidence="6">
    <location>
        <begin position="203"/>
        <end position="222"/>
    </location>
</feature>
<keyword evidence="3 6" id="KW-0731">Sigma factor</keyword>
<dbReference type="Pfam" id="PF04542">
    <property type="entry name" value="Sigma70_r2"/>
    <property type="match status" value="1"/>
</dbReference>
<dbReference type="SUPFAM" id="SSF88946">
    <property type="entry name" value="Sigma2 domain of RNA polymerase sigma factors"/>
    <property type="match status" value="1"/>
</dbReference>
<dbReference type="Proteomes" id="UP000503088">
    <property type="component" value="Chromosome"/>
</dbReference>
<evidence type="ECO:0000256" key="1">
    <source>
        <dbReference type="ARBA" id="ARBA00022490"/>
    </source>
</evidence>
<evidence type="ECO:0000256" key="7">
    <source>
        <dbReference type="SAM" id="MobiDB-lite"/>
    </source>
</evidence>
<comment type="subunit">
    <text evidence="6">Interacts with RsgI.</text>
</comment>
<evidence type="ECO:0000256" key="5">
    <source>
        <dbReference type="ARBA" id="ARBA00023163"/>
    </source>
</evidence>
<comment type="similarity">
    <text evidence="6">Belongs to the sigma-70 factor family. SigI subfamily.</text>
</comment>
<comment type="subcellular location">
    <subcellularLocation>
        <location evidence="6">Cytoplasm</location>
    </subcellularLocation>
</comment>
<dbReference type="InterPro" id="IPR014284">
    <property type="entry name" value="RNA_pol_sigma-70_dom"/>
</dbReference>
<dbReference type="GO" id="GO:0003677">
    <property type="term" value="F:DNA binding"/>
    <property type="evidence" value="ECO:0007669"/>
    <property type="project" value="UniProtKB-UniRule"/>
</dbReference>
<keyword evidence="6" id="KW-0346">Stress response</keyword>
<dbReference type="KEGG" id="kpul:GXN76_03200"/>
<evidence type="ECO:0000256" key="6">
    <source>
        <dbReference type="HAMAP-Rule" id="MF_02064"/>
    </source>
</evidence>
<dbReference type="InterPro" id="IPR014244">
    <property type="entry name" value="RNA_pol_sigma-I"/>
</dbReference>
<keyword evidence="2 6" id="KW-0805">Transcription regulation</keyword>
<organism evidence="9 10">
    <name type="scientific">Kroppenstedtia pulmonis</name>
    <dbReference type="NCBI Taxonomy" id="1380685"/>
    <lineage>
        <taxon>Bacteria</taxon>
        <taxon>Bacillati</taxon>
        <taxon>Bacillota</taxon>
        <taxon>Bacilli</taxon>
        <taxon>Bacillales</taxon>
        <taxon>Thermoactinomycetaceae</taxon>
        <taxon>Kroppenstedtia</taxon>
    </lineage>
</organism>
<keyword evidence="4 6" id="KW-0238">DNA-binding</keyword>
<keyword evidence="10" id="KW-1185">Reference proteome</keyword>
<feature type="region of interest" description="Disordered" evidence="7">
    <location>
        <begin position="250"/>
        <end position="272"/>
    </location>
</feature>
<proteinExistence type="inferred from homology"/>
<reference evidence="9 10" key="1">
    <citation type="submission" date="2020-01" db="EMBL/GenBank/DDBJ databases">
        <authorList>
            <person name="Gulvik C.A."/>
            <person name="Batra D.G."/>
        </authorList>
    </citation>
    <scope>NUCLEOTIDE SEQUENCE [LARGE SCALE GENOMIC DNA]</scope>
    <source>
        <strain evidence="9 10">W9323</strain>
    </source>
</reference>
<accession>A0A7D4C523</accession>
<dbReference type="Gene3D" id="1.10.1740.10">
    <property type="match status" value="1"/>
</dbReference>
<name>A0A7D4C523_9BACL</name>
<evidence type="ECO:0000256" key="4">
    <source>
        <dbReference type="ARBA" id="ARBA00023125"/>
    </source>
</evidence>
<comment type="activity regulation">
    <text evidence="6">Negatively regulated by the anti-sigma-I factor RsgI.</text>
</comment>
<evidence type="ECO:0000259" key="8">
    <source>
        <dbReference type="Pfam" id="PF04542"/>
    </source>
</evidence>
<dbReference type="GO" id="GO:0006352">
    <property type="term" value="P:DNA-templated transcription initiation"/>
    <property type="evidence" value="ECO:0007669"/>
    <property type="project" value="UniProtKB-UniRule"/>
</dbReference>
<feature type="short sequence motif" description="Polymerase core binding" evidence="6">
    <location>
        <begin position="60"/>
        <end position="73"/>
    </location>
</feature>
<sequence length="272" mass="31708">MHVPGDGDRSQDKRELEKRVLMAQTEPSSGQRERLLREYRPYIQKIASRICKRSVTMQDDEFSIALNGFNEAISRYEQNQPSSFLSFAYMVVQRRLVDHYRREKKHQNQLPLVPAGARENEPTHPEVVAQSFDHYREQELSEVRRSEVAQFAQLLRRYDITMTDLVKTSPKHRDTRENMLALAQIIVNEKDLLKQFLHGKKITKEFAERVGCHRRTLRRHRTYLIALALVLVEDLPMMREYLGFSYEKKGGGACAEGDRDGSRSTVLGRDDT</sequence>
<dbReference type="HAMAP" id="MF_02064">
    <property type="entry name" value="Sigma70_SigI"/>
    <property type="match status" value="1"/>
</dbReference>
<dbReference type="InterPro" id="IPR007627">
    <property type="entry name" value="RNA_pol_sigma70_r2"/>
</dbReference>
<protein>
    <recommendedName>
        <fullName evidence="6">RNA polymerase sigma factor SigI</fullName>
    </recommendedName>
</protein>
<gene>
    <name evidence="6 9" type="primary">sigI</name>
    <name evidence="9" type="ORF">GXN76_03200</name>
</gene>
<evidence type="ECO:0000313" key="9">
    <source>
        <dbReference type="EMBL" id="QKG83576.1"/>
    </source>
</evidence>
<dbReference type="NCBIfam" id="TIGR02895">
    <property type="entry name" value="spore_sigI"/>
    <property type="match status" value="1"/>
</dbReference>
<dbReference type="GO" id="GO:0016987">
    <property type="term" value="F:sigma factor activity"/>
    <property type="evidence" value="ECO:0007669"/>
    <property type="project" value="UniProtKB-UniRule"/>
</dbReference>
<comment type="function">
    <text evidence="6">Sigma factors are initiation factors that promote the attachment of RNA polymerase to specific initiation sites and are then released.</text>
</comment>
<dbReference type="NCBIfam" id="TIGR02937">
    <property type="entry name" value="sigma70-ECF"/>
    <property type="match status" value="1"/>
</dbReference>
<keyword evidence="1 6" id="KW-0963">Cytoplasm</keyword>
<dbReference type="InterPro" id="IPR013325">
    <property type="entry name" value="RNA_pol_sigma_r2"/>
</dbReference>
<dbReference type="AlphaFoldDB" id="A0A7D4C523"/>
<evidence type="ECO:0000256" key="2">
    <source>
        <dbReference type="ARBA" id="ARBA00023015"/>
    </source>
</evidence>
<evidence type="ECO:0000313" key="10">
    <source>
        <dbReference type="Proteomes" id="UP000503088"/>
    </source>
</evidence>
<keyword evidence="5 6" id="KW-0804">Transcription</keyword>